<gene>
    <name evidence="1" type="ORF">IWQ57_001680</name>
</gene>
<proteinExistence type="predicted"/>
<dbReference type="EMBL" id="JANBUJ010000342">
    <property type="protein sequence ID" value="KAJ2772637.1"/>
    <property type="molecule type" value="Genomic_DNA"/>
</dbReference>
<sequence length="549" mass="60606">MPIDILPDEVLTMIIRRAEHPVRRSRGLWETAHPVLSVCRRWRRVALPVVYQELYVWCEESADADSAPGASSVLASNASLIVDLGVAHMARSICITMFYSVHPAACMERLMAMLQSTVAGRAWPSVRKLDLFIHPVADDVLTSNFRTARLARSFALLMPGIVDISLDDHVADTFTLSMYRSLLGAYAHQLRRLETSYIWGTRAQSLGSPTSMWIRFDMMHCRAMPSVALDGLVSLRLDGASTSRVWNLLAGSTAQTAVLSSLEQLCVSYAQDDLVSHDDPGLSQTLALGLEFPRLRELTVHRANERCPATTSATLPPAMAVINLDCTASAFCRFAARNMPQIHAMRLAIDCEDDADYPRLFTLLCRVVARTRKVLSVRLRAASDRFVSECGLLEWPEFTRITIVHSATTASIASIVRRLPRLAELIVCGLECSPDSSQAALPLQLSLKVLTLHFSSSSFTEDGTLACLLHCVQCMPGLELVRVIQLDRTHVAQMIRSHMRAHPHLANVQFVCAGGQMAVSGWLLVQMLDAPLDAPLTSASNAEHTLWQL</sequence>
<name>A0ACC1K3C7_9FUNG</name>
<comment type="caution">
    <text evidence="1">The sequence shown here is derived from an EMBL/GenBank/DDBJ whole genome shotgun (WGS) entry which is preliminary data.</text>
</comment>
<evidence type="ECO:0000313" key="2">
    <source>
        <dbReference type="Proteomes" id="UP001140234"/>
    </source>
</evidence>
<organism evidence="1 2">
    <name type="scientific">Coemansia nantahalensis</name>
    <dbReference type="NCBI Taxonomy" id="2789366"/>
    <lineage>
        <taxon>Eukaryota</taxon>
        <taxon>Fungi</taxon>
        <taxon>Fungi incertae sedis</taxon>
        <taxon>Zoopagomycota</taxon>
        <taxon>Kickxellomycotina</taxon>
        <taxon>Kickxellomycetes</taxon>
        <taxon>Kickxellales</taxon>
        <taxon>Kickxellaceae</taxon>
        <taxon>Coemansia</taxon>
    </lineage>
</organism>
<keyword evidence="2" id="KW-1185">Reference proteome</keyword>
<reference evidence="1" key="1">
    <citation type="submission" date="2022-07" db="EMBL/GenBank/DDBJ databases">
        <title>Phylogenomic reconstructions and comparative analyses of Kickxellomycotina fungi.</title>
        <authorList>
            <person name="Reynolds N.K."/>
            <person name="Stajich J.E."/>
            <person name="Barry K."/>
            <person name="Grigoriev I.V."/>
            <person name="Crous P."/>
            <person name="Smith M.E."/>
        </authorList>
    </citation>
    <scope>NUCLEOTIDE SEQUENCE</scope>
    <source>
        <strain evidence="1">CBS 109366</strain>
    </source>
</reference>
<accession>A0ACC1K3C7</accession>
<dbReference type="Proteomes" id="UP001140234">
    <property type="component" value="Unassembled WGS sequence"/>
</dbReference>
<evidence type="ECO:0000313" key="1">
    <source>
        <dbReference type="EMBL" id="KAJ2772637.1"/>
    </source>
</evidence>
<protein>
    <submittedName>
        <fullName evidence="1">Uncharacterized protein</fullName>
    </submittedName>
</protein>